<proteinExistence type="inferred from homology"/>
<keyword evidence="3" id="KW-0813">Transport</keyword>
<comment type="caution">
    <text evidence="9">The sequence shown here is derived from an EMBL/GenBank/DDBJ whole genome shotgun (WGS) entry which is preliminary data.</text>
</comment>
<evidence type="ECO:0000256" key="4">
    <source>
        <dbReference type="ARBA" id="ARBA00022544"/>
    </source>
</evidence>
<evidence type="ECO:0000256" key="6">
    <source>
        <dbReference type="ARBA" id="ARBA00022989"/>
    </source>
</evidence>
<feature type="transmembrane region" description="Helical" evidence="8">
    <location>
        <begin position="220"/>
        <end position="240"/>
    </location>
</feature>
<dbReference type="GO" id="GO:0016020">
    <property type="term" value="C:membrane"/>
    <property type="evidence" value="ECO:0007669"/>
    <property type="project" value="UniProtKB-SubCell"/>
</dbReference>
<evidence type="ECO:0000256" key="2">
    <source>
        <dbReference type="ARBA" id="ARBA00007998"/>
    </source>
</evidence>
<sequence>MQKDRNSITSTQVMTFMLNAQVGVGILSLPASLAKTVGHDGWICVIAANFISIISGILITFFLKRYHNKSILEINKLLYGKYIGTFNNYILVIYTYVLPAYILREFVELIKIAILRNTPAIILSFFVMIPSIYLVWYGLKNVCRYGSIFYFSIATMMVLLILVSKNIRLTFLQPVGESGIRTIIKGTGTVTLSFLGYELLAFICPNVMEKNKITKSAITAIFLAGFFYTSVVIVSTGIFGENRLKFMMFPLFSLTRTYKSMLLERVDLFFISFWMPVMAGAIRAYYFCAYYNSYKLLNIKNKKVLITLCTIIIVLISRIPKDQIQISNFEKIVSIYGIAVIGFLLVSYAFSFVNKRGVNSNAKNN</sequence>
<feature type="transmembrane region" description="Helical" evidence="8">
    <location>
        <begin position="40"/>
        <end position="63"/>
    </location>
</feature>
<protein>
    <submittedName>
        <fullName evidence="9">GerAB/ArcD/ProY family transporter</fullName>
    </submittedName>
</protein>
<evidence type="ECO:0000256" key="8">
    <source>
        <dbReference type="SAM" id="Phobius"/>
    </source>
</evidence>
<feature type="transmembrane region" description="Helical" evidence="8">
    <location>
        <begin position="268"/>
        <end position="292"/>
    </location>
</feature>
<feature type="transmembrane region" description="Helical" evidence="8">
    <location>
        <begin position="187"/>
        <end position="208"/>
    </location>
</feature>
<keyword evidence="7 8" id="KW-0472">Membrane</keyword>
<evidence type="ECO:0000256" key="7">
    <source>
        <dbReference type="ARBA" id="ARBA00023136"/>
    </source>
</evidence>
<dbReference type="Proteomes" id="UP000622687">
    <property type="component" value="Unassembled WGS sequence"/>
</dbReference>
<feature type="transmembrane region" description="Helical" evidence="8">
    <location>
        <begin position="148"/>
        <end position="167"/>
    </location>
</feature>
<dbReference type="RefSeq" id="WP_211143200.1">
    <property type="nucleotide sequence ID" value="NZ_JAEEGB010000015.1"/>
</dbReference>
<dbReference type="GO" id="GO:0009847">
    <property type="term" value="P:spore germination"/>
    <property type="evidence" value="ECO:0007669"/>
    <property type="project" value="InterPro"/>
</dbReference>
<feature type="transmembrane region" description="Helical" evidence="8">
    <location>
        <begin position="332"/>
        <end position="353"/>
    </location>
</feature>
<dbReference type="NCBIfam" id="TIGR00912">
    <property type="entry name" value="2A0309"/>
    <property type="match status" value="1"/>
</dbReference>
<dbReference type="PANTHER" id="PTHR34975:SF2">
    <property type="entry name" value="SPORE GERMINATION PROTEIN A2"/>
    <property type="match status" value="1"/>
</dbReference>
<feature type="transmembrane region" description="Helical" evidence="8">
    <location>
        <begin position="114"/>
        <end position="136"/>
    </location>
</feature>
<dbReference type="AlphaFoldDB" id="A0A934HYW5"/>
<organism evidence="9 10">
    <name type="scientific">Clostridium aciditolerans</name>
    <dbReference type="NCBI Taxonomy" id="339861"/>
    <lineage>
        <taxon>Bacteria</taxon>
        <taxon>Bacillati</taxon>
        <taxon>Bacillota</taxon>
        <taxon>Clostridia</taxon>
        <taxon>Eubacteriales</taxon>
        <taxon>Clostridiaceae</taxon>
        <taxon>Clostridium</taxon>
    </lineage>
</organism>
<evidence type="ECO:0000313" key="9">
    <source>
        <dbReference type="EMBL" id="MBI6873774.1"/>
    </source>
</evidence>
<evidence type="ECO:0000256" key="1">
    <source>
        <dbReference type="ARBA" id="ARBA00004141"/>
    </source>
</evidence>
<feature type="transmembrane region" description="Helical" evidence="8">
    <location>
        <begin position="83"/>
        <end position="102"/>
    </location>
</feature>
<keyword evidence="10" id="KW-1185">Reference proteome</keyword>
<accession>A0A934HYW5</accession>
<evidence type="ECO:0000313" key="10">
    <source>
        <dbReference type="Proteomes" id="UP000622687"/>
    </source>
</evidence>
<dbReference type="InterPro" id="IPR004761">
    <property type="entry name" value="Spore_GerAB"/>
</dbReference>
<dbReference type="PANTHER" id="PTHR34975">
    <property type="entry name" value="SPORE GERMINATION PROTEIN A2"/>
    <property type="match status" value="1"/>
</dbReference>
<dbReference type="EMBL" id="JAEEGB010000015">
    <property type="protein sequence ID" value="MBI6873774.1"/>
    <property type="molecule type" value="Genomic_DNA"/>
</dbReference>
<evidence type="ECO:0000256" key="5">
    <source>
        <dbReference type="ARBA" id="ARBA00022692"/>
    </source>
</evidence>
<feature type="transmembrane region" description="Helical" evidence="8">
    <location>
        <begin position="304"/>
        <end position="320"/>
    </location>
</feature>
<comment type="subcellular location">
    <subcellularLocation>
        <location evidence="1">Membrane</location>
        <topology evidence="1">Multi-pass membrane protein</topology>
    </subcellularLocation>
</comment>
<comment type="similarity">
    <text evidence="2">Belongs to the amino acid-polyamine-organocation (APC) superfamily. Spore germination protein (SGP) (TC 2.A.3.9) family.</text>
</comment>
<name>A0A934HYW5_9CLOT</name>
<feature type="transmembrane region" description="Helical" evidence="8">
    <location>
        <begin position="12"/>
        <end position="34"/>
    </location>
</feature>
<gene>
    <name evidence="9" type="ORF">I6U51_13800</name>
</gene>
<keyword evidence="6 8" id="KW-1133">Transmembrane helix</keyword>
<keyword evidence="4" id="KW-0309">Germination</keyword>
<dbReference type="Pfam" id="PF03845">
    <property type="entry name" value="Spore_permease"/>
    <property type="match status" value="1"/>
</dbReference>
<keyword evidence="5 8" id="KW-0812">Transmembrane</keyword>
<evidence type="ECO:0000256" key="3">
    <source>
        <dbReference type="ARBA" id="ARBA00022448"/>
    </source>
</evidence>
<dbReference type="Gene3D" id="1.20.1740.10">
    <property type="entry name" value="Amino acid/polyamine transporter I"/>
    <property type="match status" value="1"/>
</dbReference>
<reference evidence="9" key="1">
    <citation type="submission" date="2020-12" db="EMBL/GenBank/DDBJ databases">
        <title>Clostridium thailandense sp. nov., a novel acetogenic bacterium isolated from peat land soil in Thailand.</title>
        <authorList>
            <person name="Chaikitkaew S."/>
            <person name="Birkeland N.K."/>
        </authorList>
    </citation>
    <scope>NUCLEOTIDE SEQUENCE</scope>
    <source>
        <strain evidence="9">DSM 17425</strain>
    </source>
</reference>